<evidence type="ECO:0000256" key="10">
    <source>
        <dbReference type="RuleBase" id="RU369031"/>
    </source>
</evidence>
<dbReference type="InterPro" id="IPR006811">
    <property type="entry name" value="RNA_pol_II_suA"/>
</dbReference>
<comment type="subcellular location">
    <subcellularLocation>
        <location evidence="1 10">Nucleus</location>
    </subcellularLocation>
</comment>
<dbReference type="InterPro" id="IPR036196">
    <property type="entry name" value="Ptyr_pPase_sf"/>
</dbReference>
<keyword evidence="4 10" id="KW-0378">Hydrolase</keyword>
<dbReference type="EC" id="3.1.3.16" evidence="10"/>
<keyword evidence="5 10" id="KW-0904">Protein phosphatase</keyword>
<proteinExistence type="inferred from homology"/>
<comment type="catalytic activity">
    <reaction evidence="9 10">
        <text>O-phospho-L-threonyl-[protein] + H2O = L-threonyl-[protein] + phosphate</text>
        <dbReference type="Rhea" id="RHEA:47004"/>
        <dbReference type="Rhea" id="RHEA-COMP:11060"/>
        <dbReference type="Rhea" id="RHEA-COMP:11605"/>
        <dbReference type="ChEBI" id="CHEBI:15377"/>
        <dbReference type="ChEBI" id="CHEBI:30013"/>
        <dbReference type="ChEBI" id="CHEBI:43474"/>
        <dbReference type="ChEBI" id="CHEBI:61977"/>
        <dbReference type="EC" id="3.1.3.16"/>
    </reaction>
</comment>
<comment type="caution">
    <text evidence="11">The sequence shown here is derived from an EMBL/GenBank/DDBJ whole genome shotgun (WGS) entry which is preliminary data.</text>
</comment>
<dbReference type="FunFam" id="3.40.50.2300:FF:000066">
    <property type="entry name" value="RNA polymerase II subunit A C-terminal domain phosphatase SSU72"/>
    <property type="match status" value="1"/>
</dbReference>
<accession>A0A0P7U039</accession>
<gene>
    <name evidence="11" type="ORF">Z043_114106</name>
</gene>
<dbReference type="EMBL" id="JARO02005118">
    <property type="protein sequence ID" value="KPP67316.1"/>
    <property type="molecule type" value="Genomic_DNA"/>
</dbReference>
<evidence type="ECO:0000256" key="5">
    <source>
        <dbReference type="ARBA" id="ARBA00022912"/>
    </source>
</evidence>
<reference evidence="11 12" key="1">
    <citation type="submission" date="2015-08" db="EMBL/GenBank/DDBJ databases">
        <title>The genome of the Asian arowana (Scleropages formosus).</title>
        <authorList>
            <person name="Tan M.H."/>
            <person name="Gan H.M."/>
            <person name="Croft L.J."/>
            <person name="Austin C.M."/>
        </authorList>
    </citation>
    <scope>NUCLEOTIDE SEQUENCE [LARGE SCALE GENOMIC DNA]</scope>
    <source>
        <strain evidence="11">Aro1</strain>
    </source>
</reference>
<evidence type="ECO:0000256" key="9">
    <source>
        <dbReference type="ARBA" id="ARBA00048336"/>
    </source>
</evidence>
<dbReference type="GO" id="GO:0005634">
    <property type="term" value="C:nucleus"/>
    <property type="evidence" value="ECO:0007669"/>
    <property type="project" value="UniProtKB-SubCell"/>
</dbReference>
<dbReference type="GO" id="GO:0031124">
    <property type="term" value="P:mRNA 3'-end processing"/>
    <property type="evidence" value="ECO:0007669"/>
    <property type="project" value="UniProtKB-ARBA"/>
</dbReference>
<evidence type="ECO:0000256" key="1">
    <source>
        <dbReference type="ARBA" id="ARBA00004123"/>
    </source>
</evidence>
<protein>
    <recommendedName>
        <fullName evidence="10">RNA polymerase II subunit A C-terminal domain phosphatase SSU72</fullName>
        <shortName evidence="10">CTD phosphatase SSU72</shortName>
        <ecNumber evidence="10">3.1.3.16</ecNumber>
    </recommendedName>
</protein>
<keyword evidence="3 10" id="KW-0507">mRNA processing</keyword>
<evidence type="ECO:0000256" key="3">
    <source>
        <dbReference type="ARBA" id="ARBA00022664"/>
    </source>
</evidence>
<dbReference type="PANTHER" id="PTHR20383">
    <property type="entry name" value="RNA POLYMERASE II SUBUNIT A C-TERMINAL DOMAIN PHOSPHATASE"/>
    <property type="match status" value="1"/>
</dbReference>
<evidence type="ECO:0000256" key="6">
    <source>
        <dbReference type="ARBA" id="ARBA00023242"/>
    </source>
</evidence>
<keyword evidence="6 10" id="KW-0539">Nucleus</keyword>
<dbReference type="STRING" id="113540.ENSSFOP00015025073"/>
<comment type="similarity">
    <text evidence="2 10">Belongs to the SSU72 phosphatase family.</text>
</comment>
<evidence type="ECO:0000256" key="2">
    <source>
        <dbReference type="ARBA" id="ARBA00008978"/>
    </source>
</evidence>
<dbReference type="Proteomes" id="UP000034805">
    <property type="component" value="Unassembled WGS sequence"/>
</dbReference>
<evidence type="ECO:0000313" key="11">
    <source>
        <dbReference type="EMBL" id="KPP67316.1"/>
    </source>
</evidence>
<evidence type="ECO:0000256" key="7">
    <source>
        <dbReference type="ARBA" id="ARBA00034669"/>
    </source>
</evidence>
<evidence type="ECO:0000256" key="4">
    <source>
        <dbReference type="ARBA" id="ARBA00022801"/>
    </source>
</evidence>
<comment type="function">
    <text evidence="7 10">Protein phosphatase that catalyzes the dephosphorylation of the C-terminal domain of RNA polymerase II. Plays a role in RNA processing and termination.</text>
</comment>
<dbReference type="FunFam" id="3.40.50.2300:FF:000039">
    <property type="entry name" value="RNA polymerase II subunit A C-terminal domain phosphatase"/>
    <property type="match status" value="1"/>
</dbReference>
<feature type="non-terminal residue" evidence="11">
    <location>
        <position position="1"/>
    </location>
</feature>
<sequence length="227" mass="26341">FSACRLLASREKGAMPSHPLRVAVVCSSNQNRSMEAHSILSKRGFEVRSFGTGTHVKLPGPAPDKPNVYDFKTTYEQMYNDLVRKDKELYTQNGILHMLDRNKRIKVRPERFQSCKDQFDLVITCEERVYDQVLEDLNSREQETFQPVHVINVDIQDNHEEATLGAFLICELCQCVMKGLFCTSLTMRCPFSTQIQHTDDMENEMDELLQEFEEKSSRPFLHTVCFY</sequence>
<name>A0A0P7U039_SCLFO</name>
<dbReference type="GO" id="GO:0008420">
    <property type="term" value="F:RNA polymerase II CTD heptapeptide repeat phosphatase activity"/>
    <property type="evidence" value="ECO:0007669"/>
    <property type="project" value="UniProtKB-ARBA"/>
</dbReference>
<dbReference type="AlphaFoldDB" id="A0A0P7U039"/>
<comment type="catalytic activity">
    <reaction evidence="8 10">
        <text>O-phospho-L-seryl-[protein] + H2O = L-seryl-[protein] + phosphate</text>
        <dbReference type="Rhea" id="RHEA:20629"/>
        <dbReference type="Rhea" id="RHEA-COMP:9863"/>
        <dbReference type="Rhea" id="RHEA-COMP:11604"/>
        <dbReference type="ChEBI" id="CHEBI:15377"/>
        <dbReference type="ChEBI" id="CHEBI:29999"/>
        <dbReference type="ChEBI" id="CHEBI:43474"/>
        <dbReference type="ChEBI" id="CHEBI:83421"/>
        <dbReference type="EC" id="3.1.3.16"/>
    </reaction>
</comment>
<evidence type="ECO:0000313" key="12">
    <source>
        <dbReference type="Proteomes" id="UP000034805"/>
    </source>
</evidence>
<evidence type="ECO:0000256" key="8">
    <source>
        <dbReference type="ARBA" id="ARBA00047761"/>
    </source>
</evidence>
<organism evidence="11 12">
    <name type="scientific">Scleropages formosus</name>
    <name type="common">Asian bonytongue</name>
    <name type="synonym">Osteoglossum formosum</name>
    <dbReference type="NCBI Taxonomy" id="113540"/>
    <lineage>
        <taxon>Eukaryota</taxon>
        <taxon>Metazoa</taxon>
        <taxon>Chordata</taxon>
        <taxon>Craniata</taxon>
        <taxon>Vertebrata</taxon>
        <taxon>Euteleostomi</taxon>
        <taxon>Actinopterygii</taxon>
        <taxon>Neopterygii</taxon>
        <taxon>Teleostei</taxon>
        <taxon>Osteoglossocephala</taxon>
        <taxon>Osteoglossomorpha</taxon>
        <taxon>Osteoglossiformes</taxon>
        <taxon>Osteoglossidae</taxon>
        <taxon>Scleropages</taxon>
    </lineage>
</organism>
<dbReference type="SUPFAM" id="SSF52788">
    <property type="entry name" value="Phosphotyrosine protein phosphatases I"/>
    <property type="match status" value="1"/>
</dbReference>
<dbReference type="Gene3D" id="3.40.50.2300">
    <property type="match status" value="2"/>
</dbReference>
<dbReference type="Pfam" id="PF04722">
    <property type="entry name" value="Ssu72"/>
    <property type="match status" value="1"/>
</dbReference>